<proteinExistence type="predicted"/>
<keyword evidence="2" id="KW-1185">Reference proteome</keyword>
<dbReference type="Proteomes" id="UP000623440">
    <property type="component" value="Unassembled WGS sequence"/>
</dbReference>
<name>A0ABR8E404_9NOSO</name>
<organism evidence="1 2">
    <name type="scientific">Nostoc flagelliforme FACHB-838</name>
    <dbReference type="NCBI Taxonomy" id="2692904"/>
    <lineage>
        <taxon>Bacteria</taxon>
        <taxon>Bacillati</taxon>
        <taxon>Cyanobacteriota</taxon>
        <taxon>Cyanophyceae</taxon>
        <taxon>Nostocales</taxon>
        <taxon>Nostocaceae</taxon>
        <taxon>Nostoc</taxon>
    </lineage>
</organism>
<reference evidence="1 2" key="1">
    <citation type="journal article" date="2020" name="ISME J.">
        <title>Comparative genomics reveals insights into cyanobacterial evolution and habitat adaptation.</title>
        <authorList>
            <person name="Chen M.Y."/>
            <person name="Teng W.K."/>
            <person name="Zhao L."/>
            <person name="Hu C.X."/>
            <person name="Zhou Y.K."/>
            <person name="Han B.P."/>
            <person name="Song L.R."/>
            <person name="Shu W.S."/>
        </authorList>
    </citation>
    <scope>NUCLEOTIDE SEQUENCE [LARGE SCALE GENOMIC DNA]</scope>
    <source>
        <strain evidence="1 2">FACHB-838</strain>
    </source>
</reference>
<comment type="caution">
    <text evidence="1">The sequence shown here is derived from an EMBL/GenBank/DDBJ whole genome shotgun (WGS) entry which is preliminary data.</text>
</comment>
<gene>
    <name evidence="1" type="ORF">H6G97_45930</name>
</gene>
<sequence>MLSPYSIASLIDYPKITGSAADVGYWSDEWGVGEKSGAEIRFSSSFVHNPLLR</sequence>
<dbReference type="EMBL" id="JACJSI010000419">
    <property type="protein sequence ID" value="MBD2536245.1"/>
    <property type="molecule type" value="Genomic_DNA"/>
</dbReference>
<protein>
    <submittedName>
        <fullName evidence="1">Uncharacterized protein</fullName>
    </submittedName>
</protein>
<accession>A0ABR8E404</accession>
<evidence type="ECO:0000313" key="2">
    <source>
        <dbReference type="Proteomes" id="UP000623440"/>
    </source>
</evidence>
<dbReference type="RefSeq" id="WP_190946987.1">
    <property type="nucleotide sequence ID" value="NZ_JACJSI010000419.1"/>
</dbReference>
<evidence type="ECO:0000313" key="1">
    <source>
        <dbReference type="EMBL" id="MBD2536245.1"/>
    </source>
</evidence>